<dbReference type="HOGENOM" id="CLU_2831107_0_0_1"/>
<name>G3JC26_CORMM</name>
<dbReference type="VEuPathDB" id="FungiDB:CCM_02013"/>
<proteinExistence type="predicted"/>
<dbReference type="AlphaFoldDB" id="G3JC26"/>
<gene>
    <name evidence="1" type="ORF">CCM_02013</name>
</gene>
<protein>
    <submittedName>
        <fullName evidence="1">Uncharacterized protein</fullName>
    </submittedName>
</protein>
<dbReference type="EMBL" id="JH126400">
    <property type="protein sequence ID" value="EGX93744.1"/>
    <property type="molecule type" value="Genomic_DNA"/>
</dbReference>
<evidence type="ECO:0000313" key="1">
    <source>
        <dbReference type="EMBL" id="EGX93744.1"/>
    </source>
</evidence>
<keyword evidence="2" id="KW-1185">Reference proteome</keyword>
<dbReference type="GeneID" id="18164042"/>
<evidence type="ECO:0000313" key="2">
    <source>
        <dbReference type="Proteomes" id="UP000001610"/>
    </source>
</evidence>
<dbReference type="Proteomes" id="UP000001610">
    <property type="component" value="Unassembled WGS sequence"/>
</dbReference>
<reference evidence="1 2" key="1">
    <citation type="journal article" date="2011" name="Genome Biol.">
        <title>Genome sequence of the insect pathogenic fungus Cordyceps militaris, a valued traditional Chinese medicine.</title>
        <authorList>
            <person name="Zheng P."/>
            <person name="Xia Y."/>
            <person name="Xiao G."/>
            <person name="Xiong C."/>
            <person name="Hu X."/>
            <person name="Zhang S."/>
            <person name="Zheng H."/>
            <person name="Huang Y."/>
            <person name="Zhou Y."/>
            <person name="Wang S."/>
            <person name="Zhao G.P."/>
            <person name="Liu X."/>
            <person name="St Leger R.J."/>
            <person name="Wang C."/>
        </authorList>
    </citation>
    <scope>NUCLEOTIDE SEQUENCE [LARGE SCALE GENOMIC DNA]</scope>
    <source>
        <strain evidence="1 2">CM01</strain>
    </source>
</reference>
<organism evidence="1 2">
    <name type="scientific">Cordyceps militaris (strain CM01)</name>
    <name type="common">Caterpillar fungus</name>
    <dbReference type="NCBI Taxonomy" id="983644"/>
    <lineage>
        <taxon>Eukaryota</taxon>
        <taxon>Fungi</taxon>
        <taxon>Dikarya</taxon>
        <taxon>Ascomycota</taxon>
        <taxon>Pezizomycotina</taxon>
        <taxon>Sordariomycetes</taxon>
        <taxon>Hypocreomycetidae</taxon>
        <taxon>Hypocreales</taxon>
        <taxon>Cordycipitaceae</taxon>
        <taxon>Cordyceps</taxon>
    </lineage>
</organism>
<accession>G3JC26</accession>
<dbReference type="RefSeq" id="XP_006667230.1">
    <property type="nucleotide sequence ID" value="XM_006667167.1"/>
</dbReference>
<sequence length="66" mass="7472">MYQLGQWSTGDSRLGVSRRLISGEASLLRAQLRRDGRRAHFVCCQFIILRYGPSSLAYRLSPTVAE</sequence>
<dbReference type="InParanoid" id="G3JC26"/>
<dbReference type="KEGG" id="cmt:CCM_02013"/>